<gene>
    <name evidence="2" type="ORF">SAMN05216259_106187</name>
</gene>
<proteinExistence type="predicted"/>
<feature type="compositionally biased region" description="Low complexity" evidence="1">
    <location>
        <begin position="32"/>
        <end position="45"/>
    </location>
</feature>
<dbReference type="AlphaFoldDB" id="A0A1H0F7U0"/>
<protein>
    <submittedName>
        <fullName evidence="2">Uncharacterized protein</fullName>
    </submittedName>
</protein>
<evidence type="ECO:0000313" key="2">
    <source>
        <dbReference type="EMBL" id="SDN90622.1"/>
    </source>
</evidence>
<evidence type="ECO:0000313" key="3">
    <source>
        <dbReference type="Proteomes" id="UP000199341"/>
    </source>
</evidence>
<feature type="region of interest" description="Disordered" evidence="1">
    <location>
        <begin position="1"/>
        <end position="59"/>
    </location>
</feature>
<organism evidence="2 3">
    <name type="scientific">Actinacidiphila guanduensis</name>
    <dbReference type="NCBI Taxonomy" id="310781"/>
    <lineage>
        <taxon>Bacteria</taxon>
        <taxon>Bacillati</taxon>
        <taxon>Actinomycetota</taxon>
        <taxon>Actinomycetes</taxon>
        <taxon>Kitasatosporales</taxon>
        <taxon>Streptomycetaceae</taxon>
        <taxon>Actinacidiphila</taxon>
    </lineage>
</organism>
<dbReference type="EMBL" id="FNIE01000006">
    <property type="protein sequence ID" value="SDN90622.1"/>
    <property type="molecule type" value="Genomic_DNA"/>
</dbReference>
<dbReference type="Proteomes" id="UP000199341">
    <property type="component" value="Unassembled WGS sequence"/>
</dbReference>
<name>A0A1H0F7U0_9ACTN</name>
<keyword evidence="3" id="KW-1185">Reference proteome</keyword>
<dbReference type="RefSeq" id="WP_093784980.1">
    <property type="nucleotide sequence ID" value="NZ_FNIE01000006.1"/>
</dbReference>
<evidence type="ECO:0000256" key="1">
    <source>
        <dbReference type="SAM" id="MobiDB-lite"/>
    </source>
</evidence>
<accession>A0A1H0F7U0</accession>
<sequence>MSTEKPSEPVAAGHNVTPDNQFQDGEPETVEEAAAPTSSTGSTGTVKPNNQFQDSAPKG</sequence>
<feature type="compositionally biased region" description="Polar residues" evidence="1">
    <location>
        <begin position="46"/>
        <end position="59"/>
    </location>
</feature>
<reference evidence="2 3" key="1">
    <citation type="submission" date="2016-10" db="EMBL/GenBank/DDBJ databases">
        <authorList>
            <person name="de Groot N.N."/>
        </authorList>
    </citation>
    <scope>NUCLEOTIDE SEQUENCE [LARGE SCALE GENOMIC DNA]</scope>
    <source>
        <strain evidence="2 3">CGMCC 4.2022</strain>
    </source>
</reference>